<protein>
    <recommendedName>
        <fullName evidence="7">Major facilitator superfamily (MFS) profile domain-containing protein</fullName>
    </recommendedName>
</protein>
<dbReference type="EMBL" id="JASGXD010000004">
    <property type="protein sequence ID" value="KAK6006602.1"/>
    <property type="molecule type" value="Genomic_DNA"/>
</dbReference>
<feature type="transmembrane region" description="Helical" evidence="6">
    <location>
        <begin position="196"/>
        <end position="219"/>
    </location>
</feature>
<feature type="transmembrane region" description="Helical" evidence="6">
    <location>
        <begin position="426"/>
        <end position="446"/>
    </location>
</feature>
<keyword evidence="3 6" id="KW-1133">Transmembrane helix</keyword>
<evidence type="ECO:0000313" key="9">
    <source>
        <dbReference type="Proteomes" id="UP001341245"/>
    </source>
</evidence>
<dbReference type="Pfam" id="PF07690">
    <property type="entry name" value="MFS_1"/>
    <property type="match status" value="1"/>
</dbReference>
<feature type="transmembrane region" description="Helical" evidence="6">
    <location>
        <begin position="294"/>
        <end position="317"/>
    </location>
</feature>
<reference evidence="8 9" key="1">
    <citation type="submission" date="2023-11" db="EMBL/GenBank/DDBJ databases">
        <title>Draft genome sequence and annotation of the polyextremotolerant black yeast-like fungus Aureobasidium pullulans NRRL 62042.</title>
        <authorList>
            <person name="Dielentheis-Frenken M.R.E."/>
            <person name="Wibberg D."/>
            <person name="Blank L.M."/>
            <person name="Tiso T."/>
        </authorList>
    </citation>
    <scope>NUCLEOTIDE SEQUENCE [LARGE SCALE GENOMIC DNA]</scope>
    <source>
        <strain evidence="8 9">NRRL 62042</strain>
    </source>
</reference>
<organism evidence="8 9">
    <name type="scientific">Aureobasidium pullulans</name>
    <name type="common">Black yeast</name>
    <name type="synonym">Pullularia pullulans</name>
    <dbReference type="NCBI Taxonomy" id="5580"/>
    <lineage>
        <taxon>Eukaryota</taxon>
        <taxon>Fungi</taxon>
        <taxon>Dikarya</taxon>
        <taxon>Ascomycota</taxon>
        <taxon>Pezizomycotina</taxon>
        <taxon>Dothideomycetes</taxon>
        <taxon>Dothideomycetidae</taxon>
        <taxon>Dothideales</taxon>
        <taxon>Saccotheciaceae</taxon>
        <taxon>Aureobasidium</taxon>
    </lineage>
</organism>
<feature type="transmembrane region" description="Helical" evidence="6">
    <location>
        <begin position="466"/>
        <end position="486"/>
    </location>
</feature>
<keyword evidence="2 6" id="KW-0812">Transmembrane</keyword>
<feature type="transmembrane region" description="Helical" evidence="6">
    <location>
        <begin position="37"/>
        <end position="63"/>
    </location>
</feature>
<dbReference type="Gene3D" id="1.20.1250.20">
    <property type="entry name" value="MFS general substrate transporter like domains"/>
    <property type="match status" value="1"/>
</dbReference>
<feature type="transmembrane region" description="Helical" evidence="6">
    <location>
        <begin position="262"/>
        <end position="282"/>
    </location>
</feature>
<dbReference type="PANTHER" id="PTHR42718">
    <property type="entry name" value="MAJOR FACILITATOR SUPERFAMILY MULTIDRUG TRANSPORTER MFSC"/>
    <property type="match status" value="1"/>
</dbReference>
<feature type="domain" description="Major facilitator superfamily (MFS) profile" evidence="7">
    <location>
        <begin position="39"/>
        <end position="489"/>
    </location>
</feature>
<dbReference type="CDD" id="cd17476">
    <property type="entry name" value="MFS_Amf1_MDR_like"/>
    <property type="match status" value="1"/>
</dbReference>
<dbReference type="Proteomes" id="UP001341245">
    <property type="component" value="Unassembled WGS sequence"/>
</dbReference>
<evidence type="ECO:0000313" key="8">
    <source>
        <dbReference type="EMBL" id="KAK6006602.1"/>
    </source>
</evidence>
<dbReference type="Gene3D" id="1.20.1720.10">
    <property type="entry name" value="Multidrug resistance protein D"/>
    <property type="match status" value="1"/>
</dbReference>
<dbReference type="InterPro" id="IPR011701">
    <property type="entry name" value="MFS"/>
</dbReference>
<feature type="transmembrane region" description="Helical" evidence="6">
    <location>
        <begin position="231"/>
        <end position="250"/>
    </location>
</feature>
<feature type="region of interest" description="Disordered" evidence="5">
    <location>
        <begin position="1"/>
        <end position="23"/>
    </location>
</feature>
<proteinExistence type="predicted"/>
<feature type="transmembrane region" description="Helical" evidence="6">
    <location>
        <begin position="337"/>
        <end position="357"/>
    </location>
</feature>
<gene>
    <name evidence="8" type="ORF">QM012_007012</name>
</gene>
<evidence type="ECO:0000256" key="3">
    <source>
        <dbReference type="ARBA" id="ARBA00022989"/>
    </source>
</evidence>
<name>A0ABR0TQ77_AURPU</name>
<feature type="transmembrane region" description="Helical" evidence="6">
    <location>
        <begin position="105"/>
        <end position="124"/>
    </location>
</feature>
<dbReference type="InterPro" id="IPR036259">
    <property type="entry name" value="MFS_trans_sf"/>
</dbReference>
<evidence type="ECO:0000256" key="2">
    <source>
        <dbReference type="ARBA" id="ARBA00022692"/>
    </source>
</evidence>
<comment type="caution">
    <text evidence="8">The sequence shown here is derived from an EMBL/GenBank/DDBJ whole genome shotgun (WGS) entry which is preliminary data.</text>
</comment>
<dbReference type="PROSITE" id="PS50850">
    <property type="entry name" value="MFS"/>
    <property type="match status" value="1"/>
</dbReference>
<keyword evidence="9" id="KW-1185">Reference proteome</keyword>
<feature type="transmembrane region" description="Helical" evidence="6">
    <location>
        <begin position="75"/>
        <end position="93"/>
    </location>
</feature>
<sequence>MNSPDRDFHQNIELEKNSRDQKASEEIRPSLRLGQEIIFVAVVCNAQLLTQAGLGIAIAPLHIIGDSFGASGAQLPWFPAAYSLTVGTFILFAGRLGDLFGYRRIFIAGWLWFALWSLFAGIAVYSNQIFFDVCRALQGIGPAMLLPNALAILGRTYPPGGRKDMVFSIFGATAPGGFLLGAVFSSMLAQLAWWPWGYWILCIYCILLLGASSMVIPSDDPISWPIGNEKFDIWGTTVGVAGLIFLNVAWNQAGVVGWGEPYNYIFLIIGILLLALFVYIEYKVSHPLLEIRKFAVPTLYILACLAAGWGCFGIWVYYLWQIFEVLRHATPLLACAWYAPIAISGLCAAITTGFLLARLKPIMIMLISMAAFFSGSTLVAFMPIEQSYWAQAFVAVIIMPWGMDMSFPSGTILLSNSMPREQQGMAASVVNTVVNYSISLSLGIAGTIESNVNDDGKNVLRGYHGALYLAMGLSGLGFLVAMSSLLREVTNGKKSADQI</sequence>
<feature type="transmembrane region" description="Helical" evidence="6">
    <location>
        <begin position="364"/>
        <end position="382"/>
    </location>
</feature>
<keyword evidence="4 6" id="KW-0472">Membrane</keyword>
<evidence type="ECO:0000256" key="5">
    <source>
        <dbReference type="SAM" id="MobiDB-lite"/>
    </source>
</evidence>
<evidence type="ECO:0000256" key="6">
    <source>
        <dbReference type="SAM" id="Phobius"/>
    </source>
</evidence>
<accession>A0ABR0TQ77</accession>
<evidence type="ECO:0000256" key="1">
    <source>
        <dbReference type="ARBA" id="ARBA00004141"/>
    </source>
</evidence>
<dbReference type="PANTHER" id="PTHR42718:SF1">
    <property type="entry name" value="LOW AFFINITY AMMONIUM TRANSPORTER"/>
    <property type="match status" value="1"/>
</dbReference>
<dbReference type="InterPro" id="IPR020846">
    <property type="entry name" value="MFS_dom"/>
</dbReference>
<feature type="transmembrane region" description="Helical" evidence="6">
    <location>
        <begin position="165"/>
        <end position="184"/>
    </location>
</feature>
<evidence type="ECO:0000259" key="7">
    <source>
        <dbReference type="PROSITE" id="PS50850"/>
    </source>
</evidence>
<dbReference type="SUPFAM" id="SSF103473">
    <property type="entry name" value="MFS general substrate transporter"/>
    <property type="match status" value="2"/>
</dbReference>
<comment type="subcellular location">
    <subcellularLocation>
        <location evidence="1">Membrane</location>
        <topology evidence="1">Multi-pass membrane protein</topology>
    </subcellularLocation>
</comment>
<evidence type="ECO:0000256" key="4">
    <source>
        <dbReference type="ARBA" id="ARBA00023136"/>
    </source>
</evidence>